<feature type="transmembrane region" description="Helical" evidence="12">
    <location>
        <begin position="324"/>
        <end position="341"/>
    </location>
</feature>
<evidence type="ECO:0000256" key="4">
    <source>
        <dbReference type="ARBA" id="ARBA00022729"/>
    </source>
</evidence>
<keyword evidence="6 12" id="KW-0472">Membrane</keyword>
<keyword evidence="2" id="KW-1003">Cell membrane</keyword>
<dbReference type="InterPro" id="IPR036179">
    <property type="entry name" value="Ig-like_dom_sf"/>
</dbReference>
<evidence type="ECO:0000256" key="10">
    <source>
        <dbReference type="ARBA" id="ARBA00023319"/>
    </source>
</evidence>
<comment type="subcellular location">
    <subcellularLocation>
        <location evidence="1">Cell membrane</location>
        <topology evidence="1">Single-pass type I membrane protein</topology>
    </subcellularLocation>
</comment>
<keyword evidence="9" id="KW-0325">Glycoprotein</keyword>
<dbReference type="Pfam" id="PF07686">
    <property type="entry name" value="V-set"/>
    <property type="match status" value="1"/>
</dbReference>
<feature type="domain" description="Ig-like" evidence="13">
    <location>
        <begin position="144"/>
        <end position="230"/>
    </location>
</feature>
<reference evidence="15" key="1">
    <citation type="submission" date="2025-08" db="UniProtKB">
        <authorList>
            <consortium name="RefSeq"/>
        </authorList>
    </citation>
    <scope>IDENTIFICATION</scope>
</reference>
<evidence type="ECO:0000256" key="7">
    <source>
        <dbReference type="ARBA" id="ARBA00023157"/>
    </source>
</evidence>
<evidence type="ECO:0000256" key="8">
    <source>
        <dbReference type="ARBA" id="ARBA00023170"/>
    </source>
</evidence>
<evidence type="ECO:0000256" key="12">
    <source>
        <dbReference type="SAM" id="Phobius"/>
    </source>
</evidence>
<keyword evidence="8" id="KW-0675">Receptor</keyword>
<feature type="transmembrane region" description="Helical" evidence="12">
    <location>
        <begin position="257"/>
        <end position="278"/>
    </location>
</feature>
<dbReference type="PANTHER" id="PTHR25466">
    <property type="entry name" value="T-LYMPHOCYTE ACTIVATION ANTIGEN"/>
    <property type="match status" value="1"/>
</dbReference>
<proteinExistence type="predicted"/>
<dbReference type="GO" id="GO:0006955">
    <property type="term" value="P:immune response"/>
    <property type="evidence" value="ECO:0007669"/>
    <property type="project" value="TreeGrafter"/>
</dbReference>
<dbReference type="FunCoup" id="A0A6P8RC66">
    <property type="interactions" value="184"/>
</dbReference>
<dbReference type="Gene3D" id="2.60.40.10">
    <property type="entry name" value="Immunoglobulins"/>
    <property type="match status" value="2"/>
</dbReference>
<protein>
    <submittedName>
        <fullName evidence="15">ICOS ligand isoform X1</fullName>
    </submittedName>
</protein>
<dbReference type="AlphaFoldDB" id="A0A6P8RC66"/>
<keyword evidence="7" id="KW-1015">Disulfide bond</keyword>
<feature type="domain" description="Ig-like" evidence="13">
    <location>
        <begin position="35"/>
        <end position="128"/>
    </location>
</feature>
<evidence type="ECO:0000256" key="11">
    <source>
        <dbReference type="SAM" id="MobiDB-lite"/>
    </source>
</evidence>
<dbReference type="CTD" id="23308"/>
<dbReference type="KEGG" id="gsh:117359201"/>
<dbReference type="PANTHER" id="PTHR25466:SF17">
    <property type="entry name" value="IG-LIKE DOMAIN-CONTAINING PROTEIN"/>
    <property type="match status" value="1"/>
</dbReference>
<dbReference type="SMART" id="SM00409">
    <property type="entry name" value="IG"/>
    <property type="match status" value="2"/>
</dbReference>
<dbReference type="SUPFAM" id="SSF48726">
    <property type="entry name" value="Immunoglobulin"/>
    <property type="match status" value="2"/>
</dbReference>
<evidence type="ECO:0000259" key="13">
    <source>
        <dbReference type="PROSITE" id="PS50835"/>
    </source>
</evidence>
<evidence type="ECO:0000256" key="3">
    <source>
        <dbReference type="ARBA" id="ARBA00022692"/>
    </source>
</evidence>
<dbReference type="GO" id="GO:0071222">
    <property type="term" value="P:cellular response to lipopolysaccharide"/>
    <property type="evidence" value="ECO:0007669"/>
    <property type="project" value="TreeGrafter"/>
</dbReference>
<dbReference type="InterPro" id="IPR051713">
    <property type="entry name" value="T-cell_Activation_Regulation"/>
</dbReference>
<evidence type="ECO:0000256" key="5">
    <source>
        <dbReference type="ARBA" id="ARBA00022989"/>
    </source>
</evidence>
<keyword evidence="4" id="KW-0732">Signal</keyword>
<evidence type="ECO:0000256" key="1">
    <source>
        <dbReference type="ARBA" id="ARBA00004251"/>
    </source>
</evidence>
<dbReference type="GO" id="GO:0007166">
    <property type="term" value="P:cell surface receptor signaling pathway"/>
    <property type="evidence" value="ECO:0007669"/>
    <property type="project" value="TreeGrafter"/>
</dbReference>
<dbReference type="RefSeq" id="XP_033797426.1">
    <property type="nucleotide sequence ID" value="XM_033941535.1"/>
</dbReference>
<dbReference type="OrthoDB" id="10055806at2759"/>
<accession>A0A6P8RC66</accession>
<evidence type="ECO:0000313" key="14">
    <source>
        <dbReference type="Proteomes" id="UP000515159"/>
    </source>
</evidence>
<keyword evidence="14" id="KW-1185">Reference proteome</keyword>
<dbReference type="InterPro" id="IPR013783">
    <property type="entry name" value="Ig-like_fold"/>
</dbReference>
<name>A0A6P8RC66_GEOSA</name>
<dbReference type="GO" id="GO:0042102">
    <property type="term" value="P:positive regulation of T cell proliferation"/>
    <property type="evidence" value="ECO:0007669"/>
    <property type="project" value="TreeGrafter"/>
</dbReference>
<dbReference type="GO" id="GO:0031295">
    <property type="term" value="P:T cell costimulation"/>
    <property type="evidence" value="ECO:0007669"/>
    <property type="project" value="TreeGrafter"/>
</dbReference>
<feature type="region of interest" description="Disordered" evidence="11">
    <location>
        <begin position="289"/>
        <end position="318"/>
    </location>
</feature>
<dbReference type="InterPro" id="IPR007110">
    <property type="entry name" value="Ig-like_dom"/>
</dbReference>
<dbReference type="InParanoid" id="A0A6P8RC66"/>
<evidence type="ECO:0000256" key="6">
    <source>
        <dbReference type="ARBA" id="ARBA00023136"/>
    </source>
</evidence>
<keyword evidence="3 12" id="KW-0812">Transmembrane</keyword>
<keyword evidence="10" id="KW-0393">Immunoglobulin domain</keyword>
<dbReference type="Pfam" id="PF22705">
    <property type="entry name" value="C2-set_3"/>
    <property type="match status" value="1"/>
</dbReference>
<dbReference type="InterPro" id="IPR003599">
    <property type="entry name" value="Ig_sub"/>
</dbReference>
<dbReference type="PROSITE" id="PS50835">
    <property type="entry name" value="IG_LIKE"/>
    <property type="match status" value="2"/>
</dbReference>
<dbReference type="GeneID" id="117359201"/>
<keyword evidence="5 12" id="KW-1133">Transmembrane helix</keyword>
<dbReference type="InterPro" id="IPR013106">
    <property type="entry name" value="Ig_V-set"/>
</dbReference>
<evidence type="ECO:0000256" key="2">
    <source>
        <dbReference type="ARBA" id="ARBA00022475"/>
    </source>
</evidence>
<dbReference type="InterPro" id="IPR053896">
    <property type="entry name" value="BTN3A2-like_Ig-C"/>
</dbReference>
<organism evidence="14 15">
    <name type="scientific">Geotrypetes seraphini</name>
    <name type="common">Gaboon caecilian</name>
    <name type="synonym">Caecilia seraphini</name>
    <dbReference type="NCBI Taxonomy" id="260995"/>
    <lineage>
        <taxon>Eukaryota</taxon>
        <taxon>Metazoa</taxon>
        <taxon>Chordata</taxon>
        <taxon>Craniata</taxon>
        <taxon>Vertebrata</taxon>
        <taxon>Euteleostomi</taxon>
        <taxon>Amphibia</taxon>
        <taxon>Gymnophiona</taxon>
        <taxon>Geotrypetes</taxon>
    </lineage>
</organism>
<dbReference type="GO" id="GO:0009897">
    <property type="term" value="C:external side of plasma membrane"/>
    <property type="evidence" value="ECO:0007669"/>
    <property type="project" value="TreeGrafter"/>
</dbReference>
<gene>
    <name evidence="15" type="primary">ICOSLG</name>
</gene>
<evidence type="ECO:0000313" key="15">
    <source>
        <dbReference type="RefSeq" id="XP_033797426.1"/>
    </source>
</evidence>
<dbReference type="Proteomes" id="UP000515159">
    <property type="component" value="Chromosome 4"/>
</dbReference>
<sequence>MDSARENRSRVLLLLLCSLKIGDEKEHPTVVGKAGKSAMLRCIMAQPLNFPLDHLRVYWQTLDNKVVHTFLCGDNGKMYEALEYQGRSQLFWDKLQEGNFSLLLSNLSLSDNQIYKCIVMKNETKFIVIHEELITLNVGASYRPSDPSDPEVNEVESGEEVTFTCSSSNGYPEPKVHWTDATHNGLPATSVTLHKNMGQYSVFSILKLNVTTDLNLSCSIENQLLQENITIRQFMVKVRNNGSLSIPDKQRHDLTQATISISCVVILVAFVGFAFWLYKRKPSSGFYNEGTLMRTSPPTPESTHTPPQRREKEKRKKKMKEKKGYYCLIAKIVIDVMSIQHEVLKFLIFL</sequence>
<evidence type="ECO:0000256" key="9">
    <source>
        <dbReference type="ARBA" id="ARBA00023180"/>
    </source>
</evidence>
<dbReference type="GO" id="GO:0042130">
    <property type="term" value="P:negative regulation of T cell proliferation"/>
    <property type="evidence" value="ECO:0007669"/>
    <property type="project" value="TreeGrafter"/>
</dbReference>